<dbReference type="EMBL" id="CM018032">
    <property type="protein sequence ID" value="KAA8547605.1"/>
    <property type="molecule type" value="Genomic_DNA"/>
</dbReference>
<dbReference type="Proteomes" id="UP000325577">
    <property type="component" value="Linkage Group LG1"/>
</dbReference>
<dbReference type="OrthoDB" id="1736227at2759"/>
<gene>
    <name evidence="1" type="ORF">F0562_004034</name>
</gene>
<evidence type="ECO:0000313" key="2">
    <source>
        <dbReference type="Proteomes" id="UP000325577"/>
    </source>
</evidence>
<organism evidence="1 2">
    <name type="scientific">Nyssa sinensis</name>
    <dbReference type="NCBI Taxonomy" id="561372"/>
    <lineage>
        <taxon>Eukaryota</taxon>
        <taxon>Viridiplantae</taxon>
        <taxon>Streptophyta</taxon>
        <taxon>Embryophyta</taxon>
        <taxon>Tracheophyta</taxon>
        <taxon>Spermatophyta</taxon>
        <taxon>Magnoliopsida</taxon>
        <taxon>eudicotyledons</taxon>
        <taxon>Gunneridae</taxon>
        <taxon>Pentapetalae</taxon>
        <taxon>asterids</taxon>
        <taxon>Cornales</taxon>
        <taxon>Nyssaceae</taxon>
        <taxon>Nyssa</taxon>
    </lineage>
</organism>
<accession>A0A5J5BX34</accession>
<proteinExistence type="predicted"/>
<keyword evidence="2" id="KW-1185">Reference proteome</keyword>
<dbReference type="AlphaFoldDB" id="A0A5J5BX34"/>
<name>A0A5J5BX34_9ASTE</name>
<reference evidence="1 2" key="1">
    <citation type="submission" date="2019-09" db="EMBL/GenBank/DDBJ databases">
        <title>A chromosome-level genome assembly of the Chinese tupelo Nyssa sinensis.</title>
        <authorList>
            <person name="Yang X."/>
            <person name="Kang M."/>
            <person name="Yang Y."/>
            <person name="Xiong H."/>
            <person name="Wang M."/>
            <person name="Zhang Z."/>
            <person name="Wang Z."/>
            <person name="Wu H."/>
            <person name="Ma T."/>
            <person name="Liu J."/>
            <person name="Xi Z."/>
        </authorList>
    </citation>
    <scope>NUCLEOTIDE SEQUENCE [LARGE SCALE GENOMIC DNA]</scope>
    <source>
        <strain evidence="1">J267</strain>
        <tissue evidence="1">Leaf</tissue>
    </source>
</reference>
<sequence>MRLKEEISKKSFTTLTGNDFNSLNQPNKRSLLSLPDEHNSFLVAALDGTIYLMEPKSRKTLWSFTSGPSIYSSYQAPIKHHNDKENTSEPGGSFFIDCGDDWELYMHNKLGKVKLQMSVEDFLRITPQSSNEEMNDLYTTIEERGEFGSRNLKTDELPIYIMRTDYSLKSFDKKSGTVLWNMTVAEIGAAFLCQDVEDSFSGAFSDSGYELPSEPGAHFNMPLPCQSKAVVFRFRNHNMLRIFP</sequence>
<protein>
    <submittedName>
        <fullName evidence="1">Uncharacterized protein</fullName>
    </submittedName>
</protein>
<evidence type="ECO:0000313" key="1">
    <source>
        <dbReference type="EMBL" id="KAA8547605.1"/>
    </source>
</evidence>